<protein>
    <submittedName>
        <fullName evidence="1">Uncharacterized protein</fullName>
    </submittedName>
</protein>
<organism evidence="1">
    <name type="scientific">Anopheles atroparvus</name>
    <name type="common">European mosquito</name>
    <dbReference type="NCBI Taxonomy" id="41427"/>
    <lineage>
        <taxon>Eukaryota</taxon>
        <taxon>Metazoa</taxon>
        <taxon>Ecdysozoa</taxon>
        <taxon>Arthropoda</taxon>
        <taxon>Hexapoda</taxon>
        <taxon>Insecta</taxon>
        <taxon>Pterygota</taxon>
        <taxon>Neoptera</taxon>
        <taxon>Endopterygota</taxon>
        <taxon>Diptera</taxon>
        <taxon>Nematocera</taxon>
        <taxon>Culicoidea</taxon>
        <taxon>Culicidae</taxon>
        <taxon>Anophelinae</taxon>
        <taxon>Anopheles</taxon>
    </lineage>
</organism>
<name>A0A182IUZ9_ANOAO</name>
<sequence length="105" mass="12358">MLIELSKFSDKLRQYRLILEKLTAEQQDYQRRRERLSGMQSAVHLGGVSMKLRCTRICGFCVHLSIYAPLTLLFGGAYRRGRRFMSFCSSRDFRCTLDILWRDGE</sequence>
<evidence type="ECO:0000313" key="1">
    <source>
        <dbReference type="EnsemblMetazoa" id="AATE005991-PA.1"/>
    </source>
</evidence>
<dbReference type="VEuPathDB" id="VectorBase:AATE005991"/>
<reference evidence="1" key="1">
    <citation type="submission" date="2022-08" db="UniProtKB">
        <authorList>
            <consortium name="EnsemblMetazoa"/>
        </authorList>
    </citation>
    <scope>IDENTIFICATION</scope>
    <source>
        <strain evidence="1">EBRO</strain>
    </source>
</reference>
<dbReference type="EnsemblMetazoa" id="AATE005991-RA">
    <property type="protein sequence ID" value="AATE005991-PA.1"/>
    <property type="gene ID" value="AATE005991"/>
</dbReference>
<dbReference type="AlphaFoldDB" id="A0A182IUZ9"/>
<proteinExistence type="predicted"/>
<accession>A0A182IUZ9</accession>